<dbReference type="PANTHER" id="PTHR28268">
    <property type="entry name" value="MICOS SUBUNIT MIC26"/>
    <property type="match status" value="1"/>
</dbReference>
<dbReference type="OrthoDB" id="2399148at2759"/>
<comment type="caution">
    <text evidence="2">The sequence shown here is derived from an EMBL/GenBank/DDBJ whole genome shotgun (WGS) entry which is preliminary data.</text>
</comment>
<dbReference type="PANTHER" id="PTHR28268:SF1">
    <property type="entry name" value="MICOS SUBUNIT MIC26"/>
    <property type="match status" value="1"/>
</dbReference>
<dbReference type="GO" id="GO:0044284">
    <property type="term" value="C:mitochondrial crista junction"/>
    <property type="evidence" value="ECO:0007669"/>
    <property type="project" value="TreeGrafter"/>
</dbReference>
<protein>
    <recommendedName>
        <fullName evidence="1">MICOS complex subunit</fullName>
    </recommendedName>
</protein>
<evidence type="ECO:0000256" key="1">
    <source>
        <dbReference type="RuleBase" id="RU363021"/>
    </source>
</evidence>
<keyword evidence="1" id="KW-0472">Membrane</keyword>
<dbReference type="InterPro" id="IPR033181">
    <property type="entry name" value="Mic26_fungi"/>
</dbReference>
<keyword evidence="1" id="KW-0999">Mitochondrion inner membrane</keyword>
<accession>A0A9P6CYL6</accession>
<comment type="subcellular location">
    <subcellularLocation>
        <location evidence="1">Mitochondrion inner membrane</location>
    </subcellularLocation>
</comment>
<dbReference type="GO" id="GO:0042407">
    <property type="term" value="P:cristae formation"/>
    <property type="evidence" value="ECO:0007669"/>
    <property type="project" value="InterPro"/>
</dbReference>
<organism evidence="2 3">
    <name type="scientific">Pholiota conissans</name>
    <dbReference type="NCBI Taxonomy" id="109636"/>
    <lineage>
        <taxon>Eukaryota</taxon>
        <taxon>Fungi</taxon>
        <taxon>Dikarya</taxon>
        <taxon>Basidiomycota</taxon>
        <taxon>Agaricomycotina</taxon>
        <taxon>Agaricomycetes</taxon>
        <taxon>Agaricomycetidae</taxon>
        <taxon>Agaricales</taxon>
        <taxon>Agaricineae</taxon>
        <taxon>Strophariaceae</taxon>
        <taxon>Pholiota</taxon>
    </lineage>
</organism>
<comment type="subunit">
    <text evidence="1">Component of the mitochondrial contact site and cristae organizing system (MICOS) complex.</text>
</comment>
<keyword evidence="3" id="KW-1185">Reference proteome</keyword>
<dbReference type="GO" id="GO:0061617">
    <property type="term" value="C:MICOS complex"/>
    <property type="evidence" value="ECO:0007669"/>
    <property type="project" value="UniProtKB-UniRule"/>
</dbReference>
<comment type="function">
    <text evidence="1">Component of the MICOS complex, a large protein complex of the mitochondrial inner membrane that plays crucial roles in the maintenance of crista junctions, inner membrane architecture, and formation of contact sites to the outer membrane.</text>
</comment>
<dbReference type="InterPro" id="IPR019166">
    <property type="entry name" value="MIC26/MIC27"/>
</dbReference>
<evidence type="ECO:0000313" key="2">
    <source>
        <dbReference type="EMBL" id="KAF9477429.1"/>
    </source>
</evidence>
<reference evidence="2" key="1">
    <citation type="submission" date="2020-11" db="EMBL/GenBank/DDBJ databases">
        <authorList>
            <consortium name="DOE Joint Genome Institute"/>
            <person name="Ahrendt S."/>
            <person name="Riley R."/>
            <person name="Andreopoulos W."/>
            <person name="Labutti K."/>
            <person name="Pangilinan J."/>
            <person name="Ruiz-Duenas F.J."/>
            <person name="Barrasa J.M."/>
            <person name="Sanchez-Garcia M."/>
            <person name="Camarero S."/>
            <person name="Miyauchi S."/>
            <person name="Serrano A."/>
            <person name="Linde D."/>
            <person name="Babiker R."/>
            <person name="Drula E."/>
            <person name="Ayuso-Fernandez I."/>
            <person name="Pacheco R."/>
            <person name="Padilla G."/>
            <person name="Ferreira P."/>
            <person name="Barriuso J."/>
            <person name="Kellner H."/>
            <person name="Castanera R."/>
            <person name="Alfaro M."/>
            <person name="Ramirez L."/>
            <person name="Pisabarro A.G."/>
            <person name="Kuo A."/>
            <person name="Tritt A."/>
            <person name="Lipzen A."/>
            <person name="He G."/>
            <person name="Yan M."/>
            <person name="Ng V."/>
            <person name="Cullen D."/>
            <person name="Martin F."/>
            <person name="Rosso M.-N."/>
            <person name="Henrissat B."/>
            <person name="Hibbett D."/>
            <person name="Martinez A.T."/>
            <person name="Grigoriev I.V."/>
        </authorList>
    </citation>
    <scope>NUCLEOTIDE SEQUENCE</scope>
    <source>
        <strain evidence="2">CIRM-BRFM 674</strain>
    </source>
</reference>
<dbReference type="Pfam" id="PF09769">
    <property type="entry name" value="ApoO"/>
    <property type="match status" value="1"/>
</dbReference>
<dbReference type="AlphaFoldDB" id="A0A9P6CYL6"/>
<name>A0A9P6CYL6_9AGAR</name>
<dbReference type="EMBL" id="MU155261">
    <property type="protein sequence ID" value="KAF9477429.1"/>
    <property type="molecule type" value="Genomic_DNA"/>
</dbReference>
<evidence type="ECO:0000313" key="3">
    <source>
        <dbReference type="Proteomes" id="UP000807469"/>
    </source>
</evidence>
<keyword evidence="1" id="KW-0496">Mitochondrion</keyword>
<dbReference type="Proteomes" id="UP000807469">
    <property type="component" value="Unassembled WGS sequence"/>
</dbReference>
<gene>
    <name evidence="2" type="ORF">BDN70DRAFT_861867</name>
</gene>
<proteinExistence type="predicted"/>
<sequence length="264" mass="29030">MFRTASRLPRRAILSATVAGTAVGLHESPEKLSIYPSPTPDVLLVDSPSQLEKEIGVVRRHVLRAYGDAHAHVQGWVSKWIGVEHAVENRVKSIISPDEDLTPGLLYTGVAGLTGSILARNRILPTRILLPTVFLVASAQHFLPKTTSNLSAYFGDLEDTYFPTFAQKHEIAKAHSQMTWERMKEATKGGREQLDHGAVAAVEKIQEATGLKLKETLGWQKAKAAEVEKVVEKAVVETTAAIESKVEEAEKKVEKKAEEVKRLV</sequence>